<dbReference type="EMBL" id="FO681347">
    <property type="protein sequence ID" value="CCV64150.1"/>
    <property type="molecule type" value="Genomic_DNA"/>
</dbReference>
<dbReference type="Proteomes" id="UP000032740">
    <property type="component" value="Chromosome"/>
</dbReference>
<evidence type="ECO:0000313" key="6">
    <source>
        <dbReference type="EMBL" id="CCV64150.1"/>
    </source>
</evidence>
<accession>U4KPH8</accession>
<dbReference type="InterPro" id="IPR036866">
    <property type="entry name" value="RibonucZ/Hydroxyglut_hydro"/>
</dbReference>
<reference evidence="6 7" key="1">
    <citation type="journal article" date="2013" name="J. Mol. Microbiol. Biotechnol.">
        <title>Analysis of the Complete Genomes of Acholeplasma brassicae , A. palmae and A. laidlawii and Their Comparison to the Obligate Parasites from ' Candidatus Phytoplasma'.</title>
        <authorList>
            <person name="Kube M."/>
            <person name="Siewert C."/>
            <person name="Migdoll A.M."/>
            <person name="Duduk B."/>
            <person name="Holz S."/>
            <person name="Rabus R."/>
            <person name="Seemuller E."/>
            <person name="Mitrovic J."/>
            <person name="Muller I."/>
            <person name="Buttner C."/>
            <person name="Reinhardt R."/>
        </authorList>
    </citation>
    <scope>NUCLEOTIDE SEQUENCE [LARGE SCALE GENOMIC DNA]</scope>
    <source>
        <strain evidence="6 7">J233</strain>
    </source>
</reference>
<evidence type="ECO:0000256" key="2">
    <source>
        <dbReference type="ARBA" id="ARBA00022723"/>
    </source>
</evidence>
<dbReference type="InterPro" id="IPR051453">
    <property type="entry name" value="MBL_Glyoxalase_II"/>
</dbReference>
<dbReference type="Pfam" id="PF00753">
    <property type="entry name" value="Lactamase_B"/>
    <property type="match status" value="1"/>
</dbReference>
<dbReference type="InterPro" id="IPR001279">
    <property type="entry name" value="Metallo-B-lactamas"/>
</dbReference>
<dbReference type="SMART" id="SM00849">
    <property type="entry name" value="Lactamase_B"/>
    <property type="match status" value="1"/>
</dbReference>
<dbReference type="OrthoDB" id="9802248at2"/>
<name>U4KPH8_ALTPJ</name>
<dbReference type="PANTHER" id="PTHR46233">
    <property type="entry name" value="HYDROXYACYLGLUTATHIONE HYDROLASE GLOC"/>
    <property type="match status" value="1"/>
</dbReference>
<proteinExistence type="predicted"/>
<dbReference type="PANTHER" id="PTHR46233:SF3">
    <property type="entry name" value="HYDROXYACYLGLUTATHIONE HYDROLASE GLOC"/>
    <property type="match status" value="1"/>
</dbReference>
<evidence type="ECO:0000256" key="1">
    <source>
        <dbReference type="ARBA" id="ARBA00001947"/>
    </source>
</evidence>
<gene>
    <name evidence="6" type="primary">gloB</name>
    <name evidence="6" type="ORF">BN85405730</name>
</gene>
<dbReference type="HOGENOM" id="CLU_030571_5_4_14"/>
<dbReference type="GO" id="GO:0046872">
    <property type="term" value="F:metal ion binding"/>
    <property type="evidence" value="ECO:0007669"/>
    <property type="project" value="UniProtKB-KW"/>
</dbReference>
<evidence type="ECO:0000313" key="7">
    <source>
        <dbReference type="Proteomes" id="UP000032740"/>
    </source>
</evidence>
<dbReference type="Gene3D" id="3.60.15.10">
    <property type="entry name" value="Ribonuclease Z/Hydroxyacylglutathione hydrolase-like"/>
    <property type="match status" value="1"/>
</dbReference>
<keyword evidence="4" id="KW-0862">Zinc</keyword>
<evidence type="ECO:0000256" key="3">
    <source>
        <dbReference type="ARBA" id="ARBA00022801"/>
    </source>
</evidence>
<keyword evidence="3 6" id="KW-0378">Hydrolase</keyword>
<dbReference type="SUPFAM" id="SSF56281">
    <property type="entry name" value="Metallo-hydrolase/oxidoreductase"/>
    <property type="match status" value="1"/>
</dbReference>
<dbReference type="STRING" id="1318466.BN85405730"/>
<evidence type="ECO:0000256" key="4">
    <source>
        <dbReference type="ARBA" id="ARBA00022833"/>
    </source>
</evidence>
<keyword evidence="2" id="KW-0479">Metal-binding</keyword>
<dbReference type="CDD" id="cd06262">
    <property type="entry name" value="metallo-hydrolase-like_MBL-fold"/>
    <property type="match status" value="1"/>
</dbReference>
<sequence length="200" mass="22773">MEIKQIKLGSIRSNCYVVSHLGKAMIIDPGFEDTQVIDYLTQENLEPTLIYVTHGHFDHCGGVKQLKELYHIPVYAPLKDKIWMTDNAYNRWLYDIPVDFWITGKDSISFSGLEFKILETPGHSEGGTMLYLAPYLFGGDTLFFESIGRTDIPFSSLDVLLDTIRNLYKILPDNTTIYPGHGRPTTISHEKQNNPFVRGV</sequence>
<dbReference type="KEGG" id="apal:BN85405730"/>
<comment type="cofactor">
    <cofactor evidence="1">
        <name>Zn(2+)</name>
        <dbReference type="ChEBI" id="CHEBI:29105"/>
    </cofactor>
</comment>
<dbReference type="GO" id="GO:0016787">
    <property type="term" value="F:hydrolase activity"/>
    <property type="evidence" value="ECO:0007669"/>
    <property type="project" value="UniProtKB-KW"/>
</dbReference>
<protein>
    <submittedName>
        <fullName evidence="6">Zn-dependent hydrolase</fullName>
    </submittedName>
</protein>
<evidence type="ECO:0000259" key="5">
    <source>
        <dbReference type="SMART" id="SM00849"/>
    </source>
</evidence>
<dbReference type="RefSeq" id="WP_026657834.1">
    <property type="nucleotide sequence ID" value="NC_022538.1"/>
</dbReference>
<keyword evidence="7" id="KW-1185">Reference proteome</keyword>
<feature type="domain" description="Metallo-beta-lactamase" evidence="5">
    <location>
        <begin position="12"/>
        <end position="181"/>
    </location>
</feature>
<dbReference type="AlphaFoldDB" id="U4KPH8"/>
<organism evidence="6 7">
    <name type="scientific">Alteracholeplasma palmae (strain ATCC 49389 / J233)</name>
    <name type="common">Acholeplasma palmae</name>
    <dbReference type="NCBI Taxonomy" id="1318466"/>
    <lineage>
        <taxon>Bacteria</taxon>
        <taxon>Bacillati</taxon>
        <taxon>Mycoplasmatota</taxon>
        <taxon>Mollicutes</taxon>
        <taxon>Acholeplasmatales</taxon>
        <taxon>Acholeplasmataceae</taxon>
        <taxon>Acholeplasma</taxon>
    </lineage>
</organism>